<feature type="compositionally biased region" description="Low complexity" evidence="2">
    <location>
        <begin position="1640"/>
        <end position="1654"/>
    </location>
</feature>
<comment type="caution">
    <text evidence="3">The sequence shown here is derived from an EMBL/GenBank/DDBJ whole genome shotgun (WGS) entry which is preliminary data.</text>
</comment>
<feature type="compositionally biased region" description="Polar residues" evidence="2">
    <location>
        <begin position="1366"/>
        <end position="1377"/>
    </location>
</feature>
<feature type="compositionally biased region" description="Polar residues" evidence="2">
    <location>
        <begin position="230"/>
        <end position="245"/>
    </location>
</feature>
<proteinExistence type="predicted"/>
<feature type="region of interest" description="Disordered" evidence="2">
    <location>
        <begin position="1638"/>
        <end position="1663"/>
    </location>
</feature>
<protein>
    <recommendedName>
        <fullName evidence="5">Little elongation complex subunit 1</fullName>
    </recommendedName>
</protein>
<dbReference type="Proteomes" id="UP001075354">
    <property type="component" value="Chromosome 1"/>
</dbReference>
<evidence type="ECO:0000313" key="4">
    <source>
        <dbReference type="Proteomes" id="UP001075354"/>
    </source>
</evidence>
<feature type="region of interest" description="Disordered" evidence="2">
    <location>
        <begin position="1155"/>
        <end position="1184"/>
    </location>
</feature>
<evidence type="ECO:0008006" key="5">
    <source>
        <dbReference type="Google" id="ProtNLM"/>
    </source>
</evidence>
<evidence type="ECO:0000313" key="3">
    <source>
        <dbReference type="EMBL" id="KAJ1531479.1"/>
    </source>
</evidence>
<name>A0AAV7XXK8_9NEOP</name>
<feature type="coiled-coil region" evidence="1">
    <location>
        <begin position="141"/>
        <end position="175"/>
    </location>
</feature>
<reference evidence="3" key="1">
    <citation type="submission" date="2022-12" db="EMBL/GenBank/DDBJ databases">
        <title>Chromosome-level genome assembly of the bean flower thrips Megalurothrips usitatus.</title>
        <authorList>
            <person name="Ma L."/>
            <person name="Liu Q."/>
            <person name="Li H."/>
            <person name="Cai W."/>
        </authorList>
    </citation>
    <scope>NUCLEOTIDE SEQUENCE</scope>
    <source>
        <strain evidence="3">Cailab_2022a</strain>
    </source>
</reference>
<organism evidence="3 4">
    <name type="scientific">Megalurothrips usitatus</name>
    <name type="common">bean blossom thrips</name>
    <dbReference type="NCBI Taxonomy" id="439358"/>
    <lineage>
        <taxon>Eukaryota</taxon>
        <taxon>Metazoa</taxon>
        <taxon>Ecdysozoa</taxon>
        <taxon>Arthropoda</taxon>
        <taxon>Hexapoda</taxon>
        <taxon>Insecta</taxon>
        <taxon>Pterygota</taxon>
        <taxon>Neoptera</taxon>
        <taxon>Paraneoptera</taxon>
        <taxon>Thysanoptera</taxon>
        <taxon>Terebrantia</taxon>
        <taxon>Thripoidea</taxon>
        <taxon>Thripidae</taxon>
        <taxon>Megalurothrips</taxon>
    </lineage>
</organism>
<feature type="region of interest" description="Disordered" evidence="2">
    <location>
        <begin position="1564"/>
        <end position="1586"/>
    </location>
</feature>
<feature type="compositionally biased region" description="Polar residues" evidence="2">
    <location>
        <begin position="1784"/>
        <end position="1804"/>
    </location>
</feature>
<evidence type="ECO:0000256" key="2">
    <source>
        <dbReference type="SAM" id="MobiDB-lite"/>
    </source>
</evidence>
<keyword evidence="4" id="KW-1185">Reference proteome</keyword>
<evidence type="ECO:0000256" key="1">
    <source>
        <dbReference type="SAM" id="Coils"/>
    </source>
</evidence>
<accession>A0AAV7XXK8</accession>
<keyword evidence="1" id="KW-0175">Coiled coil</keyword>
<feature type="region of interest" description="Disordered" evidence="2">
    <location>
        <begin position="424"/>
        <end position="443"/>
    </location>
</feature>
<feature type="region of interest" description="Disordered" evidence="2">
    <location>
        <begin position="1506"/>
        <end position="1537"/>
    </location>
</feature>
<feature type="coiled-coil region" evidence="1">
    <location>
        <begin position="53"/>
        <end position="80"/>
    </location>
</feature>
<gene>
    <name evidence="3" type="ORF">ONE63_000154</name>
</gene>
<feature type="region of interest" description="Disordered" evidence="2">
    <location>
        <begin position="229"/>
        <end position="250"/>
    </location>
</feature>
<dbReference type="EMBL" id="JAPTSV010000001">
    <property type="protein sequence ID" value="KAJ1531479.1"/>
    <property type="molecule type" value="Genomic_DNA"/>
</dbReference>
<feature type="compositionally biased region" description="Low complexity" evidence="2">
    <location>
        <begin position="1397"/>
        <end position="1410"/>
    </location>
</feature>
<sequence>MERRESVNCQNCVALSKKLELFQLLKQQCSKTDDVAKNLLLMKKYCEKSARNLEIKTRKLTEIRSKLRDVEQSEETLRRKFADYQLRLVSADTKFQDLLKEYEREKITFTTLSKEKQQLDDLVLQKSNEVTCLIITSKQSAEQYLVETDKLKTNIQNLEDTVQKWKLRNQNLMKAKVSFQNKYSKLSSTLLKIFKNDEVVINAESLTQLKRAVSRLRSQANAAKLEADLSTPSMTPDGTASSDTGIFSGDEDVGSPCLDDDLQISSDSSDDEFENVHSAALDHKITLSSKTQLCETRSISQMCTESSKPKSFSPSLSVDFNSSNEYFGEEDNTLTPSLIDPILGNNETNLRIPIGSSSGGSPPELPYSTLNTESIVTNSIVSPQESPRPALITVGGSIFDIPPSDSTDCRLPAKCVSKSDTNYKGVSFESPPQSPVKNSLNEEDLMDGSTQSKRMEGLASPVKSSVKTTACDESQLGPVSKLADACKQDGLSRNSPAKEHSKLIFDADINLPDLSLEKKGLRGSSSPIKSPVMDDSETQRCSQAIDESQQAHSLNPTASEAMGDLLDVQGNCLNSENDCAINSYCDSQMSEGATHLTSEDEAATDILDPNMSDAEKDLESDDADEDLDSMFKEWAPPTPVMPFSEDSTSIDGGITLNEPGSGLSSMVAAIRPFSDLQKSSLCNYEKKTENQHCSAILTISVGTNTERPTSTNFECPTCPKKSQMWVAPLKISVGTSTEPWDLTNVSKGFSILVEEHEKEPSICCADIATSPMKELSRSVSTSPIKTKNIDKEKGPAELEMEVETSSNTPSLIDQAASPVKVSCASVGVMPVEEFWKNAGVSPMRNETADAATSPVKDLFRSISTSPIKSKNKELFRETSPDTPEMVVETSSNILSSVDQAVSPFRTVCADVSVMPIEEFWKNASSSPIRTKIVSVTTSPVKCLYKDVSVSPYKCIMSDKETSPIELEVSTSSIVNRSGQEMCEFISSSHFRSISPLAGENYVPGCYKEAKMLQKAVKVLGINPEYLEAVTLDKTVVVEVRRAMEMALKKASQLHMFSNDETAPIQKLGTPSFCSFVPCEFAELCNQQHYNLHLLAKSKNLEKTMCMFGKTNKQKIKRLNVHSKKRRKNKHLSLSFKEEVIEDDISNDTKSILSSTSCGAVGTEESGNNIEGTPTLRKETTSGELHGAAESSLEMELHETAGAESTNVTPLYSNGFFHSRTDIGHTSERPGDDNSTTLKALGPMDTSSAIVSQLSSKISQRPLEASIFADQVEKTHVNSIPSPARDNSISFSAEQSTAEEYRISSIEAATPSMVIGSDNQLCSKSLNIEDSGSELNEHLCRDQVTNDEGFDDDGELVISEDLCDGTGDTSKNQSNSLQHGDPVPETKPVKRVRGKRQSTSSESSSVDSTTTKFTKVEPLRRSPRTKKVRVAHDRNSGSKTPHQQGYIKFVKGGTAFVNSEPEQKDDFCYRPIETRSSTHTLPPAERVEVVAAAPNCNIMEHANFPPDKTVFKRGAPNDLKNESNSKRPKLSTPQEFSKERINGDSTTLKIGGNANEECVVGSGLGENQIPKKGKEKGNYSVDSSNHGLRSKCVSRKLSKLQKMRSSVSKVHPLTQVSKPVKDFEEREVVESSFASSRLNIPAASNSPKSNSSLSSQDEAQHERLKSEAEIIEKLKGKECVRMAAAASGRVAQLIDVKCTGARRQKHTASQPSGVPKIFASKATHLQPLVRPEDRISAVTHYRGISRRSGASPTASNVSDIATPEIPIQPFASLEDQKCEVSNAANSDQSVTQQMTPEHVPRSTSDAVVPPAPTVTSFLIPNNSNKLVTGMKPLAYSLSQNSSQKINLATSDLKCTEQLVQEALKHFIAAPSFTPGILEKAVSVLSSNDSDHVLPVIVRDIVKIVNDDHDTPLASFGRMRTNSPPLTPVQQQLLTLIIQLARQHRRFDQLPSQVLRLLEYKMFRLGRTPENSPLMWCTRLYAAICRALCLRKQALIFCWDALYTLRVKSYCVIHTVLDVWPYLFPIHPSFEKACPNAQVMVHLLRSHIESDEEQQRKFNKGWLKLFLNSPALKAPGINSSILASKIFSNVIGGGSDVNVAALVLLAKREVEQWALKDVVTGKLLPALERWRNKHLDDVAGERVIWTLCSILRALPPERNGTTAHSVLGLLKSELSQKSISYHMQEVISMGLVLLSRHDVESAAVALMSWNPDHGTSTGYSPRLLQYLSSLIECGSRQLNWWKGRLNKTSLETSPNQEL</sequence>
<feature type="region of interest" description="Disordered" evidence="2">
    <location>
        <begin position="1359"/>
        <end position="1443"/>
    </location>
</feature>
<feature type="region of interest" description="Disordered" evidence="2">
    <location>
        <begin position="1784"/>
        <end position="1806"/>
    </location>
</feature>